<sequence>MSCRAASHAGSWYTDDGKVLDRSLTQWLSAVDPTGIASAAEVVYPSSLSSAVVQASCLTLPIRSCRAVVAPHAGYSYSGPAAAWAYKCIDASDIDTVFILGPSHHVFLRDCALSACSEYATPIGSLPIDADLNAELAATGKFSRMDIRTDEDEHSIEMHLPYVRKVFQGKNIKIVPILVGRLSDASQALYGQLLAPYLANPKNFFVVSSDFCHWGTRFDYTHYRPSPTAHAARLKSSSAKIPEREGEAQIWESIRDLDAEGMAAMSYPHSVFSEGRANTAGKSTAQAAEAFRAYMDETKNTICGCKPIGVLLQALTALERDQGQMSELRFVRYEQSSKCYNVRDSSVSYASAFARFL</sequence>
<name>A0A066VLJ5_TILAU</name>
<dbReference type="GeneID" id="25262599"/>
<dbReference type="HAMAP" id="MF_00055">
    <property type="entry name" value="MEMO1"/>
    <property type="match status" value="1"/>
</dbReference>
<accession>A0A066VLJ5</accession>
<dbReference type="PANTHER" id="PTHR11060">
    <property type="entry name" value="PROTEIN MEMO1"/>
    <property type="match status" value="1"/>
</dbReference>
<keyword evidence="3" id="KW-1185">Reference proteome</keyword>
<dbReference type="FunCoup" id="A0A066VLJ5">
    <property type="interactions" value="204"/>
</dbReference>
<dbReference type="RefSeq" id="XP_013241632.1">
    <property type="nucleotide sequence ID" value="XM_013386178.1"/>
</dbReference>
<dbReference type="AlphaFoldDB" id="A0A066VLJ5"/>
<dbReference type="InterPro" id="IPR002737">
    <property type="entry name" value="MEMO1_fam"/>
</dbReference>
<comment type="caution">
    <text evidence="2">The sequence shown here is derived from an EMBL/GenBank/DDBJ whole genome shotgun (WGS) entry which is preliminary data.</text>
</comment>
<dbReference type="OrthoDB" id="417112at2759"/>
<dbReference type="EMBL" id="JMSN01000083">
    <property type="protein sequence ID" value="KDN41163.1"/>
    <property type="molecule type" value="Genomic_DNA"/>
</dbReference>
<evidence type="ECO:0000313" key="3">
    <source>
        <dbReference type="Proteomes" id="UP000027361"/>
    </source>
</evidence>
<dbReference type="OMA" id="MHLPYIH"/>
<evidence type="ECO:0000256" key="1">
    <source>
        <dbReference type="ARBA" id="ARBA00006315"/>
    </source>
</evidence>
<dbReference type="STRING" id="1037660.A0A066VLJ5"/>
<dbReference type="Pfam" id="PF01875">
    <property type="entry name" value="Memo"/>
    <property type="match status" value="1"/>
</dbReference>
<evidence type="ECO:0000313" key="2">
    <source>
        <dbReference type="EMBL" id="KDN41163.1"/>
    </source>
</evidence>
<dbReference type="NCBIfam" id="TIGR04336">
    <property type="entry name" value="AmmeMemoSam_B"/>
    <property type="match status" value="1"/>
</dbReference>
<dbReference type="InParanoid" id="A0A066VLJ5"/>
<comment type="similarity">
    <text evidence="1">Belongs to the MEMO1 family.</text>
</comment>
<organism evidence="2 3">
    <name type="scientific">Tilletiaria anomala (strain ATCC 24038 / CBS 436.72 / UBC 951)</name>
    <dbReference type="NCBI Taxonomy" id="1037660"/>
    <lineage>
        <taxon>Eukaryota</taxon>
        <taxon>Fungi</taxon>
        <taxon>Dikarya</taxon>
        <taxon>Basidiomycota</taxon>
        <taxon>Ustilaginomycotina</taxon>
        <taxon>Exobasidiomycetes</taxon>
        <taxon>Georgefischeriales</taxon>
        <taxon>Tilletiariaceae</taxon>
        <taxon>Tilletiaria</taxon>
    </lineage>
</organism>
<dbReference type="HOGENOM" id="CLU_038085_0_0_1"/>
<reference evidence="2 3" key="1">
    <citation type="submission" date="2014-05" db="EMBL/GenBank/DDBJ databases">
        <title>Draft genome sequence of a rare smut relative, Tilletiaria anomala UBC 951.</title>
        <authorList>
            <consortium name="DOE Joint Genome Institute"/>
            <person name="Toome M."/>
            <person name="Kuo A."/>
            <person name="Henrissat B."/>
            <person name="Lipzen A."/>
            <person name="Tritt A."/>
            <person name="Yoshinaga Y."/>
            <person name="Zane M."/>
            <person name="Barry K."/>
            <person name="Grigoriev I.V."/>
            <person name="Spatafora J.W."/>
            <person name="Aimea M.C."/>
        </authorList>
    </citation>
    <scope>NUCLEOTIDE SEQUENCE [LARGE SCALE GENOMIC DNA]</scope>
    <source>
        <strain evidence="2 3">UBC 951</strain>
    </source>
</reference>
<dbReference type="Proteomes" id="UP000027361">
    <property type="component" value="Unassembled WGS sequence"/>
</dbReference>
<dbReference type="PANTHER" id="PTHR11060:SF0">
    <property type="entry name" value="PROTEIN MEMO1"/>
    <property type="match status" value="1"/>
</dbReference>
<dbReference type="CDD" id="cd07361">
    <property type="entry name" value="MEMO_like"/>
    <property type="match status" value="1"/>
</dbReference>
<dbReference type="Gene3D" id="3.40.830.10">
    <property type="entry name" value="LigB-like"/>
    <property type="match status" value="1"/>
</dbReference>
<gene>
    <name evidence="2" type="ORF">K437DRAFT_226938</name>
</gene>
<protein>
    <submittedName>
        <fullName evidence="2">UPF0103-domain-containing protein</fullName>
    </submittedName>
</protein>
<proteinExistence type="inferred from homology"/>